<protein>
    <recommendedName>
        <fullName evidence="10">Ubiquitin-conjugating enzyme E2 D/E</fullName>
    </recommendedName>
</protein>
<dbReference type="CDD" id="cd16649">
    <property type="entry name" value="mRING-HC-C3HC5_CGRF1-like"/>
    <property type="match status" value="1"/>
</dbReference>
<keyword evidence="2 4" id="KW-0863">Zinc-finger</keyword>
<dbReference type="PROSITE" id="PS50089">
    <property type="entry name" value="ZF_RING_2"/>
    <property type="match status" value="1"/>
</dbReference>
<dbReference type="GO" id="GO:0008270">
    <property type="term" value="F:zinc ion binding"/>
    <property type="evidence" value="ECO:0007669"/>
    <property type="project" value="UniProtKB-KW"/>
</dbReference>
<dbReference type="InterPro" id="IPR011029">
    <property type="entry name" value="DEATH-like_dom_sf"/>
</dbReference>
<evidence type="ECO:0000313" key="9">
    <source>
        <dbReference type="Proteomes" id="UP000298416"/>
    </source>
</evidence>
<dbReference type="SMART" id="SM00212">
    <property type="entry name" value="UBCc"/>
    <property type="match status" value="1"/>
</dbReference>
<evidence type="ECO:0000256" key="4">
    <source>
        <dbReference type="PROSITE-ProRule" id="PRU00175"/>
    </source>
</evidence>
<feature type="domain" description="UBC core" evidence="7">
    <location>
        <begin position="1"/>
        <end position="155"/>
    </location>
</feature>
<dbReference type="Pfam" id="PF00179">
    <property type="entry name" value="UQ_con"/>
    <property type="match status" value="1"/>
</dbReference>
<dbReference type="Proteomes" id="UP000298416">
    <property type="component" value="Unassembled WGS sequence"/>
</dbReference>
<evidence type="ECO:0000256" key="3">
    <source>
        <dbReference type="ARBA" id="ARBA00022833"/>
    </source>
</evidence>
<reference evidence="8" key="2">
    <citation type="submission" date="2020-08" db="EMBL/GenBank/DDBJ databases">
        <title>Plant Genome Project.</title>
        <authorList>
            <person name="Zhang R.-G."/>
        </authorList>
    </citation>
    <scope>NUCLEOTIDE SEQUENCE</scope>
    <source>
        <strain evidence="8">Huo1</strain>
        <tissue evidence="8">Leaf</tissue>
    </source>
</reference>
<dbReference type="EMBL" id="PNBA02000006">
    <property type="protein sequence ID" value="KAG6422611.1"/>
    <property type="molecule type" value="Genomic_DNA"/>
</dbReference>
<dbReference type="PROSITE" id="PS50127">
    <property type="entry name" value="UBC_2"/>
    <property type="match status" value="1"/>
</dbReference>
<reference evidence="8" key="1">
    <citation type="submission" date="2018-01" db="EMBL/GenBank/DDBJ databases">
        <authorList>
            <person name="Mao J.F."/>
        </authorList>
    </citation>
    <scope>NUCLEOTIDE SEQUENCE</scope>
    <source>
        <strain evidence="8">Huo1</strain>
        <tissue evidence="8">Leaf</tissue>
    </source>
</reference>
<dbReference type="Gene3D" id="1.10.8.10">
    <property type="entry name" value="DNA helicase RuvA subunit, C-terminal domain"/>
    <property type="match status" value="1"/>
</dbReference>
<dbReference type="Gene3D" id="1.10.533.10">
    <property type="entry name" value="Death Domain, Fas"/>
    <property type="match status" value="1"/>
</dbReference>
<sequence length="427" mass="47750">MNPSRLHSKAPDPENMQLRKNSSGFGLVADDIQHWEVKMMGPSDTPYAGGVFSVALDFPSNYPFEGPKITFETKIFHPNIEESGYVYLSEKSRSKSATYTFSEMFRGNNSNTASPSFLENHLQYLADVSNQLQSCGNLPVKFHSDPVNYLGSNNNAPFLLSNKCRRDAEAIPRLQNYPFSLSNKTSNDESERRASTLNLNPVSTGLRLSYDDEERNSSITSASGSLTVASSVFPYLSNDIKSELDHQKEELNHFIRTQEENMVKGIRATRQRHMASFAAVEKRVTTKLREDIELETITRRNKELVESMKQATSEAQNWCYMAKYNESVVNVLKTNLEQAMRGSNAGKEGRGESDADDAASCVDPNNYLSVSAPTKKDLICKACKGKEVSILLMPCRHFCLCRECQAFATVCPVCQMITTASFEVHLS</sequence>
<dbReference type="GO" id="GO:0004842">
    <property type="term" value="F:ubiquitin-protein transferase activity"/>
    <property type="evidence" value="ECO:0007669"/>
    <property type="project" value="TreeGrafter"/>
</dbReference>
<dbReference type="InterPro" id="IPR016135">
    <property type="entry name" value="UBQ-conjugating_enzyme/RWD"/>
</dbReference>
<dbReference type="PANTHER" id="PTHR42647">
    <property type="entry name" value="SBP (S-RIBONUCLEASE BINDING PROTEIN) FAMILY PROTEIN"/>
    <property type="match status" value="1"/>
</dbReference>
<evidence type="ECO:0000259" key="6">
    <source>
        <dbReference type="PROSITE" id="PS50089"/>
    </source>
</evidence>
<dbReference type="Gene3D" id="1.10.1170.10">
    <property type="entry name" value="Inhibitor Of Apoptosis Protein (2mihbC-IAP-1), Chain A"/>
    <property type="match status" value="1"/>
</dbReference>
<proteinExistence type="predicted"/>
<feature type="domain" description="RING-type" evidence="6">
    <location>
        <begin position="380"/>
        <end position="415"/>
    </location>
</feature>
<feature type="region of interest" description="Disordered" evidence="5">
    <location>
        <begin position="1"/>
        <end position="21"/>
    </location>
</feature>
<comment type="caution">
    <text evidence="8">The sequence shown here is derived from an EMBL/GenBank/DDBJ whole genome shotgun (WGS) entry which is preliminary data.</text>
</comment>
<evidence type="ECO:0000313" key="8">
    <source>
        <dbReference type="EMBL" id="KAG6422611.1"/>
    </source>
</evidence>
<name>A0A8X8Y3S4_SALSN</name>
<dbReference type="SUPFAM" id="SSF54495">
    <property type="entry name" value="UBC-like"/>
    <property type="match status" value="1"/>
</dbReference>
<dbReference type="AlphaFoldDB" id="A0A8X8Y3S4"/>
<keyword evidence="1" id="KW-0479">Metal-binding</keyword>
<dbReference type="Pfam" id="PF13920">
    <property type="entry name" value="zf-C3HC4_3"/>
    <property type="match status" value="1"/>
</dbReference>
<evidence type="ECO:0008006" key="10">
    <source>
        <dbReference type="Google" id="ProtNLM"/>
    </source>
</evidence>
<evidence type="ECO:0000259" key="7">
    <source>
        <dbReference type="PROSITE" id="PS50127"/>
    </source>
</evidence>
<evidence type="ECO:0000256" key="5">
    <source>
        <dbReference type="SAM" id="MobiDB-lite"/>
    </source>
</evidence>
<gene>
    <name evidence="8" type="ORF">SASPL_119190</name>
</gene>
<evidence type="ECO:0000256" key="2">
    <source>
        <dbReference type="ARBA" id="ARBA00022771"/>
    </source>
</evidence>
<organism evidence="8">
    <name type="scientific">Salvia splendens</name>
    <name type="common">Scarlet sage</name>
    <dbReference type="NCBI Taxonomy" id="180675"/>
    <lineage>
        <taxon>Eukaryota</taxon>
        <taxon>Viridiplantae</taxon>
        <taxon>Streptophyta</taxon>
        <taxon>Embryophyta</taxon>
        <taxon>Tracheophyta</taxon>
        <taxon>Spermatophyta</taxon>
        <taxon>Magnoliopsida</taxon>
        <taxon>eudicotyledons</taxon>
        <taxon>Gunneridae</taxon>
        <taxon>Pentapetalae</taxon>
        <taxon>asterids</taxon>
        <taxon>lamiids</taxon>
        <taxon>Lamiales</taxon>
        <taxon>Lamiaceae</taxon>
        <taxon>Nepetoideae</taxon>
        <taxon>Mentheae</taxon>
        <taxon>Salviinae</taxon>
        <taxon>Salvia</taxon>
        <taxon>Salvia subgen. Calosphace</taxon>
        <taxon>core Calosphace</taxon>
    </lineage>
</organism>
<dbReference type="Gene3D" id="3.10.110.10">
    <property type="entry name" value="Ubiquitin Conjugating Enzyme"/>
    <property type="match status" value="1"/>
</dbReference>
<keyword evidence="9" id="KW-1185">Reference proteome</keyword>
<dbReference type="InterPro" id="IPR001841">
    <property type="entry name" value="Znf_RING"/>
</dbReference>
<dbReference type="CDD" id="cd00195">
    <property type="entry name" value="UBCc_UEV"/>
    <property type="match status" value="1"/>
</dbReference>
<dbReference type="InterPro" id="IPR000608">
    <property type="entry name" value="UBC"/>
</dbReference>
<accession>A0A8X8Y3S4</accession>
<keyword evidence="3" id="KW-0862">Zinc</keyword>
<dbReference type="PANTHER" id="PTHR42647:SF9">
    <property type="entry name" value="S-RIBONUCLEASE BINDING PROTEIN SBP1-RELATED"/>
    <property type="match status" value="1"/>
</dbReference>
<evidence type="ECO:0000256" key="1">
    <source>
        <dbReference type="ARBA" id="ARBA00022723"/>
    </source>
</evidence>